<gene>
    <name evidence="2" type="ORF">E6H01_11625</name>
</gene>
<dbReference type="InterPro" id="IPR007421">
    <property type="entry name" value="Schlafen_AlbA_2_dom"/>
</dbReference>
<evidence type="ECO:0000313" key="2">
    <source>
        <dbReference type="EMBL" id="TMI99036.1"/>
    </source>
</evidence>
<dbReference type="GO" id="GO:0005524">
    <property type="term" value="F:ATP binding"/>
    <property type="evidence" value="ECO:0007669"/>
    <property type="project" value="UniProtKB-KW"/>
</dbReference>
<name>A0A537KU44_9BACT</name>
<evidence type="ECO:0000313" key="3">
    <source>
        <dbReference type="Proteomes" id="UP000319353"/>
    </source>
</evidence>
<dbReference type="AlphaFoldDB" id="A0A537KU44"/>
<organism evidence="2 3">
    <name type="scientific">Candidatus Segetimicrobium genomatis</name>
    <dbReference type="NCBI Taxonomy" id="2569760"/>
    <lineage>
        <taxon>Bacteria</taxon>
        <taxon>Bacillati</taxon>
        <taxon>Candidatus Sysuimicrobiota</taxon>
        <taxon>Candidatus Sysuimicrobiia</taxon>
        <taxon>Candidatus Sysuimicrobiales</taxon>
        <taxon>Candidatus Segetimicrobiaceae</taxon>
        <taxon>Candidatus Segetimicrobium</taxon>
    </lineage>
</organism>
<dbReference type="Pfam" id="PF04326">
    <property type="entry name" value="SLFN_AlbA_2"/>
    <property type="match status" value="1"/>
</dbReference>
<protein>
    <submittedName>
        <fullName evidence="2">ATP-binding protein</fullName>
    </submittedName>
</protein>
<dbReference type="Proteomes" id="UP000319353">
    <property type="component" value="Unassembled WGS sequence"/>
</dbReference>
<keyword evidence="2" id="KW-0547">Nucleotide-binding</keyword>
<accession>A0A537KU44</accession>
<reference evidence="2 3" key="1">
    <citation type="journal article" date="2019" name="Nat. Microbiol.">
        <title>Mediterranean grassland soil C-N compound turnover is dependent on rainfall and depth, and is mediated by genomically divergent microorganisms.</title>
        <authorList>
            <person name="Diamond S."/>
            <person name="Andeer P.F."/>
            <person name="Li Z."/>
            <person name="Crits-Christoph A."/>
            <person name="Burstein D."/>
            <person name="Anantharaman K."/>
            <person name="Lane K.R."/>
            <person name="Thomas B.C."/>
            <person name="Pan C."/>
            <person name="Northen T.R."/>
            <person name="Banfield J.F."/>
        </authorList>
    </citation>
    <scope>NUCLEOTIDE SEQUENCE [LARGE SCALE GENOMIC DNA]</scope>
    <source>
        <strain evidence="2">NP_4</strain>
    </source>
</reference>
<dbReference type="Gene3D" id="3.30.950.30">
    <property type="entry name" value="Schlafen, AAA domain"/>
    <property type="match status" value="1"/>
</dbReference>
<comment type="caution">
    <text evidence="2">The sequence shown here is derived from an EMBL/GenBank/DDBJ whole genome shotgun (WGS) entry which is preliminary data.</text>
</comment>
<proteinExistence type="predicted"/>
<keyword evidence="2" id="KW-0067">ATP-binding</keyword>
<feature type="domain" description="Schlafen AlbA-2" evidence="1">
    <location>
        <begin position="4"/>
        <end position="117"/>
    </location>
</feature>
<evidence type="ECO:0000259" key="1">
    <source>
        <dbReference type="Pfam" id="PF04326"/>
    </source>
</evidence>
<dbReference type="InterPro" id="IPR038461">
    <property type="entry name" value="Schlafen_AlbA_2_dom_sf"/>
</dbReference>
<sequence>MRVEYKREVVNTPKVVSSFANTVGGIWVIGVETDKKTNLPTLPPIGLDERPGIEEQIVQSAQSGIYPPITPVVRVLPIPQQKGRVVVIVKVPESIEAPHAIENSTRVWIRTASTTEPYELAEIDRIAYLLERRRQPEQHREELIERAAGRSPYQNSQRVRVVVAPVYPRGLLLPHDELYERAQRLQSQLRYLRDFRLVHEAISATGSVGNHKYYFELSVQGVSFTEASAEPADVLGETPFVFLGNLLYPLGTALNTALAFLRDTVTNLLVRYELFRWSGIGYLHADKSEIHMPTKVVREQLCTDQHVAVSTTGLAETLIGDRATVLTELMRQVLWAFNYRTTTDVLRGRVIDIAKKMNLI</sequence>
<dbReference type="EMBL" id="VBAL01000146">
    <property type="protein sequence ID" value="TMI99036.1"/>
    <property type="molecule type" value="Genomic_DNA"/>
</dbReference>